<dbReference type="AlphaFoldDB" id="A0AAD3P4S0"/>
<protein>
    <submittedName>
        <fullName evidence="2">Uncharacterized protein</fullName>
    </submittedName>
</protein>
<dbReference type="EMBL" id="BSYO01000001">
    <property type="protein sequence ID" value="GMG99565.1"/>
    <property type="molecule type" value="Genomic_DNA"/>
</dbReference>
<comment type="caution">
    <text evidence="2">The sequence shown here is derived from an EMBL/GenBank/DDBJ whole genome shotgun (WGS) entry which is preliminary data.</text>
</comment>
<name>A0AAD3P4S0_NEPGR</name>
<sequence>MGRTPGSVEEDGKGEEESGWKQGEKMKAAAWRHECASQRVITTRGTAGGITTAPWFAGPKASPAAAAVDSATVAFARGAVKRFLSCRLN</sequence>
<organism evidence="2 3">
    <name type="scientific">Nepenthes gracilis</name>
    <name type="common">Slender pitcher plant</name>
    <dbReference type="NCBI Taxonomy" id="150966"/>
    <lineage>
        <taxon>Eukaryota</taxon>
        <taxon>Viridiplantae</taxon>
        <taxon>Streptophyta</taxon>
        <taxon>Embryophyta</taxon>
        <taxon>Tracheophyta</taxon>
        <taxon>Spermatophyta</taxon>
        <taxon>Magnoliopsida</taxon>
        <taxon>eudicotyledons</taxon>
        <taxon>Gunneridae</taxon>
        <taxon>Pentapetalae</taxon>
        <taxon>Caryophyllales</taxon>
        <taxon>Nepenthaceae</taxon>
        <taxon>Nepenthes</taxon>
    </lineage>
</organism>
<evidence type="ECO:0000256" key="1">
    <source>
        <dbReference type="SAM" id="MobiDB-lite"/>
    </source>
</evidence>
<feature type="region of interest" description="Disordered" evidence="1">
    <location>
        <begin position="1"/>
        <end position="27"/>
    </location>
</feature>
<accession>A0AAD3P4S0</accession>
<dbReference type="Proteomes" id="UP001279734">
    <property type="component" value="Unassembled WGS sequence"/>
</dbReference>
<reference evidence="2" key="1">
    <citation type="submission" date="2023-05" db="EMBL/GenBank/DDBJ databases">
        <title>Nepenthes gracilis genome sequencing.</title>
        <authorList>
            <person name="Fukushima K."/>
        </authorList>
    </citation>
    <scope>NUCLEOTIDE SEQUENCE</scope>
    <source>
        <strain evidence="2">SING2019-196</strain>
    </source>
</reference>
<proteinExistence type="predicted"/>
<keyword evidence="3" id="KW-1185">Reference proteome</keyword>
<evidence type="ECO:0000313" key="3">
    <source>
        <dbReference type="Proteomes" id="UP001279734"/>
    </source>
</evidence>
<evidence type="ECO:0000313" key="2">
    <source>
        <dbReference type="EMBL" id="GMG99565.1"/>
    </source>
</evidence>
<gene>
    <name evidence="2" type="ORF">Nepgr_001405</name>
</gene>
<feature type="compositionally biased region" description="Basic and acidic residues" evidence="1">
    <location>
        <begin position="15"/>
        <end position="27"/>
    </location>
</feature>